<organism evidence="2">
    <name type="scientific">Arabidopsis thaliana</name>
    <name type="common">Mouse-ear cress</name>
    <dbReference type="NCBI Taxonomy" id="3702"/>
    <lineage>
        <taxon>Eukaryota</taxon>
        <taxon>Viridiplantae</taxon>
        <taxon>Streptophyta</taxon>
        <taxon>Embryophyta</taxon>
        <taxon>Tracheophyta</taxon>
        <taxon>Spermatophyta</taxon>
        <taxon>Magnoliopsida</taxon>
        <taxon>eudicotyledons</taxon>
        <taxon>Gunneridae</taxon>
        <taxon>Pentapetalae</taxon>
        <taxon>rosids</taxon>
        <taxon>malvids</taxon>
        <taxon>Brassicales</taxon>
        <taxon>Brassicaceae</taxon>
        <taxon>Camelineae</taxon>
        <taxon>Arabidopsis</taxon>
    </lineage>
</organism>
<evidence type="ECO:0000256" key="1">
    <source>
        <dbReference type="SAM" id="Phobius"/>
    </source>
</evidence>
<proteinExistence type="evidence at transcript level"/>
<sequence length="35" mass="4288">MILPQLDHCFFFNMFFFLHVCFTFHVVSNKLCTFL</sequence>
<evidence type="ECO:0008006" key="3">
    <source>
        <dbReference type="Google" id="ProtNLM"/>
    </source>
</evidence>
<feature type="transmembrane region" description="Helical" evidence="1">
    <location>
        <begin position="9"/>
        <end position="27"/>
    </location>
</feature>
<evidence type="ECO:0000313" key="2">
    <source>
        <dbReference type="EMBL" id="BAF02049.1"/>
    </source>
</evidence>
<protein>
    <recommendedName>
        <fullName evidence="3">Transmembrane protein</fullName>
    </recommendedName>
</protein>
<keyword evidence="1" id="KW-0812">Transmembrane</keyword>
<feature type="non-terminal residue" evidence="2">
    <location>
        <position position="35"/>
    </location>
</feature>
<keyword evidence="1" id="KW-0472">Membrane</keyword>
<reference evidence="2" key="1">
    <citation type="submission" date="2006-07" db="EMBL/GenBank/DDBJ databases">
        <title>Large-scale analysis of RIKEN Arabidopsis full-length (RAFL) cDNAs.</title>
        <authorList>
            <person name="Totoki Y."/>
            <person name="Seki M."/>
            <person name="Ishida J."/>
            <person name="Nakajima M."/>
            <person name="Enju A."/>
            <person name="Morosawa T."/>
            <person name="Kamiya A."/>
            <person name="Narusaka M."/>
            <person name="Shin-i T."/>
            <person name="Nakagawa M."/>
            <person name="Sakamoto N."/>
            <person name="Oishi K."/>
            <person name="Kohara Y."/>
            <person name="Kobayashi M."/>
            <person name="Toyoda A."/>
            <person name="Sakaki Y."/>
            <person name="Sakurai T."/>
            <person name="Iida K."/>
            <person name="Akiyama K."/>
            <person name="Satou M."/>
            <person name="Toyoda T."/>
            <person name="Konagaya A."/>
            <person name="Carninci P."/>
            <person name="Kawai J."/>
            <person name="Hayashizaki Y."/>
            <person name="Shinozaki K."/>
        </authorList>
    </citation>
    <scope>NUCLEOTIDE SEQUENCE</scope>
</reference>
<dbReference type="AlphaFoldDB" id="Q0WLF8"/>
<accession>Q0WLF8</accession>
<dbReference type="EMBL" id="AK230246">
    <property type="protein sequence ID" value="BAF02049.1"/>
    <property type="molecule type" value="mRNA"/>
</dbReference>
<name>Q0WLF8_ARATH</name>
<keyword evidence="1" id="KW-1133">Transmembrane helix</keyword>